<comment type="pathway">
    <text evidence="11">Cell wall biogenesis; peptidoglycan biosynthesis.</text>
</comment>
<comment type="function">
    <text evidence="11">Peptidoglycan polymerase that catalyzes glycan chain elongation from lipid-linked precursors.</text>
</comment>
<dbReference type="GO" id="GO:0009274">
    <property type="term" value="C:peptidoglycan-based cell wall"/>
    <property type="evidence" value="ECO:0007669"/>
    <property type="project" value="InterPro"/>
</dbReference>
<evidence type="ECO:0000256" key="9">
    <source>
        <dbReference type="ARBA" id="ARBA00023136"/>
    </source>
</evidence>
<dbReference type="RefSeq" id="WP_116517385.1">
    <property type="nucleotide sequence ID" value="NZ_JACCEX010000001.1"/>
</dbReference>
<dbReference type="NCBIfam" id="TIGR02070">
    <property type="entry name" value="mono_pep_trsgly"/>
    <property type="match status" value="1"/>
</dbReference>
<dbReference type="SUPFAM" id="SSF53955">
    <property type="entry name" value="Lysozyme-like"/>
    <property type="match status" value="1"/>
</dbReference>
<evidence type="ECO:0000313" key="14">
    <source>
        <dbReference type="Proteomes" id="UP000246145"/>
    </source>
</evidence>
<accession>A0A2U1CQJ4</accession>
<evidence type="ECO:0000256" key="5">
    <source>
        <dbReference type="ARBA" id="ARBA00022692"/>
    </source>
</evidence>
<keyword evidence="3 11" id="KW-0328">Glycosyltransferase</keyword>
<protein>
    <recommendedName>
        <fullName evidence="11">Biosynthetic peptidoglycan transglycosylase</fullName>
        <ecNumber evidence="11">2.4.99.28</ecNumber>
    </recommendedName>
    <alternativeName>
        <fullName evidence="11">Glycan polymerase</fullName>
    </alternativeName>
    <alternativeName>
        <fullName evidence="11">Peptidoglycan glycosyltransferase MtgA</fullName>
        <shortName evidence="11">PGT</shortName>
    </alternativeName>
</protein>
<dbReference type="GO" id="GO:0005886">
    <property type="term" value="C:plasma membrane"/>
    <property type="evidence" value="ECO:0007669"/>
    <property type="project" value="UniProtKB-SubCell"/>
</dbReference>
<dbReference type="PANTHER" id="PTHR30400">
    <property type="entry name" value="MONOFUNCTIONAL BIOSYNTHETIC PEPTIDOGLYCAN TRANSGLYCOSYLASE"/>
    <property type="match status" value="1"/>
</dbReference>
<evidence type="ECO:0000256" key="7">
    <source>
        <dbReference type="ARBA" id="ARBA00022984"/>
    </source>
</evidence>
<evidence type="ECO:0000256" key="10">
    <source>
        <dbReference type="ARBA" id="ARBA00023316"/>
    </source>
</evidence>
<keyword evidence="14" id="KW-1185">Reference proteome</keyword>
<name>A0A2U1CQJ4_9BURK</name>
<feature type="domain" description="Glycosyl transferase family 51" evidence="12">
    <location>
        <begin position="64"/>
        <end position="232"/>
    </location>
</feature>
<keyword evidence="1 11" id="KW-1003">Cell membrane</keyword>
<comment type="similarity">
    <text evidence="11">Belongs to the glycosyltransferase 51 family.</text>
</comment>
<organism evidence="13 14">
    <name type="scientific">Pusillimonas noertemannii</name>
    <dbReference type="NCBI Taxonomy" id="305977"/>
    <lineage>
        <taxon>Bacteria</taxon>
        <taxon>Pseudomonadati</taxon>
        <taxon>Pseudomonadota</taxon>
        <taxon>Betaproteobacteria</taxon>
        <taxon>Burkholderiales</taxon>
        <taxon>Alcaligenaceae</taxon>
        <taxon>Pusillimonas</taxon>
    </lineage>
</organism>
<dbReference type="GO" id="GO:0016763">
    <property type="term" value="F:pentosyltransferase activity"/>
    <property type="evidence" value="ECO:0007669"/>
    <property type="project" value="InterPro"/>
</dbReference>
<dbReference type="GO" id="GO:0008955">
    <property type="term" value="F:peptidoglycan glycosyltransferase activity"/>
    <property type="evidence" value="ECO:0007669"/>
    <property type="project" value="UniProtKB-UniRule"/>
</dbReference>
<dbReference type="InterPro" id="IPR023346">
    <property type="entry name" value="Lysozyme-like_dom_sf"/>
</dbReference>
<sequence length="238" mass="27051">MARRISKLKVAAAALLLALFAFLLYQFGLFVMVVWLTFHDPGSSAFMKATRAELRRENPDAVIHYQWVPYDRISKNLKRAVIASEDANFVAHDGVEWEAIKKAWEYNMRQAEKGGDRMRGGSTITQQLAKNLFLSGDRSYWRKAQELLLTYMIEAVMSKERILELYLNLAQWGENVFGAEAAAAQYYRGNAAQLSSAQAARLAAMLPNPAYYDKRGDTSYLRSRTATIQSRMRHVEAP</sequence>
<dbReference type="AlphaFoldDB" id="A0A2U1CQJ4"/>
<dbReference type="InterPro" id="IPR001264">
    <property type="entry name" value="Glyco_trans_51"/>
</dbReference>
<dbReference type="InterPro" id="IPR036950">
    <property type="entry name" value="PBP_transglycosylase"/>
</dbReference>
<gene>
    <name evidence="11" type="primary">mtgA</name>
    <name evidence="13" type="ORF">C7440_0544</name>
</gene>
<dbReference type="Pfam" id="PF00912">
    <property type="entry name" value="Transgly"/>
    <property type="match status" value="1"/>
</dbReference>
<feature type="transmembrane region" description="Helical" evidence="11">
    <location>
        <begin position="12"/>
        <end position="38"/>
    </location>
</feature>
<evidence type="ECO:0000256" key="8">
    <source>
        <dbReference type="ARBA" id="ARBA00022989"/>
    </source>
</evidence>
<dbReference type="GO" id="GO:0009252">
    <property type="term" value="P:peptidoglycan biosynthetic process"/>
    <property type="evidence" value="ECO:0007669"/>
    <property type="project" value="UniProtKB-UniRule"/>
</dbReference>
<keyword evidence="6 11" id="KW-0133">Cell shape</keyword>
<dbReference type="Proteomes" id="UP000246145">
    <property type="component" value="Unassembled WGS sequence"/>
</dbReference>
<dbReference type="EC" id="2.4.99.28" evidence="11"/>
<dbReference type="OrthoDB" id="9766909at2"/>
<dbReference type="InterPro" id="IPR011812">
    <property type="entry name" value="Pep_trsgly"/>
</dbReference>
<dbReference type="Gene3D" id="1.10.3810.10">
    <property type="entry name" value="Biosynthetic peptidoglycan transglycosylase-like"/>
    <property type="match status" value="1"/>
</dbReference>
<comment type="caution">
    <text evidence="13">The sequence shown here is derived from an EMBL/GenBank/DDBJ whole genome shotgun (WGS) entry which is preliminary data.</text>
</comment>
<dbReference type="STRING" id="1231391.GCA_000308195_03364"/>
<evidence type="ECO:0000313" key="13">
    <source>
        <dbReference type="EMBL" id="PVY68155.1"/>
    </source>
</evidence>
<dbReference type="UniPathway" id="UPA00219"/>
<evidence type="ECO:0000256" key="4">
    <source>
        <dbReference type="ARBA" id="ARBA00022679"/>
    </source>
</evidence>
<dbReference type="GO" id="GO:0071555">
    <property type="term" value="P:cell wall organization"/>
    <property type="evidence" value="ECO:0007669"/>
    <property type="project" value="UniProtKB-KW"/>
</dbReference>
<evidence type="ECO:0000256" key="2">
    <source>
        <dbReference type="ARBA" id="ARBA00022519"/>
    </source>
</evidence>
<keyword evidence="8 11" id="KW-1133">Transmembrane helix</keyword>
<evidence type="ECO:0000256" key="3">
    <source>
        <dbReference type="ARBA" id="ARBA00022676"/>
    </source>
</evidence>
<keyword evidence="10 11" id="KW-0961">Cell wall biogenesis/degradation</keyword>
<dbReference type="PANTHER" id="PTHR30400:SF0">
    <property type="entry name" value="BIOSYNTHETIC PEPTIDOGLYCAN TRANSGLYCOSYLASE"/>
    <property type="match status" value="1"/>
</dbReference>
<comment type="catalytic activity">
    <reaction evidence="11">
        <text>[GlcNAc-(1-&gt;4)-Mur2Ac(oyl-L-Ala-gamma-D-Glu-L-Lys-D-Ala-D-Ala)](n)-di-trans,octa-cis-undecaprenyl diphosphate + beta-D-GlcNAc-(1-&gt;4)-Mur2Ac(oyl-L-Ala-gamma-D-Glu-L-Lys-D-Ala-D-Ala)-di-trans,octa-cis-undecaprenyl diphosphate = [GlcNAc-(1-&gt;4)-Mur2Ac(oyl-L-Ala-gamma-D-Glu-L-Lys-D-Ala-D-Ala)](n+1)-di-trans,octa-cis-undecaprenyl diphosphate + di-trans,octa-cis-undecaprenyl diphosphate + H(+)</text>
        <dbReference type="Rhea" id="RHEA:23708"/>
        <dbReference type="Rhea" id="RHEA-COMP:9602"/>
        <dbReference type="Rhea" id="RHEA-COMP:9603"/>
        <dbReference type="ChEBI" id="CHEBI:15378"/>
        <dbReference type="ChEBI" id="CHEBI:58405"/>
        <dbReference type="ChEBI" id="CHEBI:60033"/>
        <dbReference type="ChEBI" id="CHEBI:78435"/>
        <dbReference type="EC" id="2.4.99.28"/>
    </reaction>
</comment>
<keyword evidence="4 11" id="KW-0808">Transferase</keyword>
<evidence type="ECO:0000259" key="12">
    <source>
        <dbReference type="Pfam" id="PF00912"/>
    </source>
</evidence>
<proteinExistence type="inferred from homology"/>
<dbReference type="EMBL" id="QEKO01000001">
    <property type="protein sequence ID" value="PVY68155.1"/>
    <property type="molecule type" value="Genomic_DNA"/>
</dbReference>
<keyword evidence="7 11" id="KW-0573">Peptidoglycan synthesis</keyword>
<evidence type="ECO:0000256" key="11">
    <source>
        <dbReference type="HAMAP-Rule" id="MF_00766"/>
    </source>
</evidence>
<keyword evidence="2 11" id="KW-0997">Cell inner membrane</keyword>
<keyword evidence="9 11" id="KW-0472">Membrane</keyword>
<evidence type="ECO:0000256" key="1">
    <source>
        <dbReference type="ARBA" id="ARBA00022475"/>
    </source>
</evidence>
<comment type="subcellular location">
    <subcellularLocation>
        <location evidence="11">Cell inner membrane</location>
        <topology evidence="11">Single-pass membrane protein</topology>
    </subcellularLocation>
</comment>
<keyword evidence="5 11" id="KW-0812">Transmembrane</keyword>
<reference evidence="13 14" key="1">
    <citation type="submission" date="2018-04" db="EMBL/GenBank/DDBJ databases">
        <title>Genomic Encyclopedia of Type Strains, Phase IV (KMG-IV): sequencing the most valuable type-strain genomes for metagenomic binning, comparative biology and taxonomic classification.</title>
        <authorList>
            <person name="Goeker M."/>
        </authorList>
    </citation>
    <scope>NUCLEOTIDE SEQUENCE [LARGE SCALE GENOMIC DNA]</scope>
    <source>
        <strain evidence="13 14">DSM 10065</strain>
    </source>
</reference>
<evidence type="ECO:0000256" key="6">
    <source>
        <dbReference type="ARBA" id="ARBA00022960"/>
    </source>
</evidence>
<dbReference type="HAMAP" id="MF_00766">
    <property type="entry name" value="PGT_MtgA"/>
    <property type="match status" value="1"/>
</dbReference>
<dbReference type="GO" id="GO:0008360">
    <property type="term" value="P:regulation of cell shape"/>
    <property type="evidence" value="ECO:0007669"/>
    <property type="project" value="UniProtKB-KW"/>
</dbReference>